<dbReference type="InterPro" id="IPR044543">
    <property type="entry name" value="YHJQ-like"/>
</dbReference>
<name>A0A495MCZ6_9FLAO</name>
<dbReference type="EMBL" id="RBLC01000002">
    <property type="protein sequence ID" value="RKS23240.1"/>
    <property type="molecule type" value="Genomic_DNA"/>
</dbReference>
<comment type="caution">
    <text evidence="1">The sequence shown here is derived from an EMBL/GenBank/DDBJ whole genome shotgun (WGS) entry which is preliminary data.</text>
</comment>
<sequence>MKYIAVFLFESFRKRFNRLLRKALRLNRYIYNSQLMKKSMKKFKLAVEACLACFGACELCAALCIEMNDKNHQRCISLCRDCAEICILCVKFCSRNSTFSSGLMKLCAKICTACALECEKFSHHPHCKECAEACRKCAAVCSFKW</sequence>
<keyword evidence="2" id="KW-1185">Reference proteome</keyword>
<accession>A0A495MCZ6</accession>
<dbReference type="Pfam" id="PF03860">
    <property type="entry name" value="Csp"/>
    <property type="match status" value="1"/>
</dbReference>
<organism evidence="1 2">
    <name type="scientific">Flavobacterium endophyticum</name>
    <dbReference type="NCBI Taxonomy" id="1540163"/>
    <lineage>
        <taxon>Bacteria</taxon>
        <taxon>Pseudomonadati</taxon>
        <taxon>Bacteroidota</taxon>
        <taxon>Flavobacteriia</taxon>
        <taxon>Flavobacteriales</taxon>
        <taxon>Flavobacteriaceae</taxon>
        <taxon>Flavobacterium</taxon>
    </lineage>
</organism>
<evidence type="ECO:0000313" key="2">
    <source>
        <dbReference type="Proteomes" id="UP000277579"/>
    </source>
</evidence>
<dbReference type="AlphaFoldDB" id="A0A495MCZ6"/>
<dbReference type="Proteomes" id="UP000277579">
    <property type="component" value="Unassembled WGS sequence"/>
</dbReference>
<dbReference type="PANTHER" id="PTHR37310">
    <property type="entry name" value="CYTOPLASMIC PROTEIN-RELATED"/>
    <property type="match status" value="1"/>
</dbReference>
<reference evidence="1 2" key="1">
    <citation type="submission" date="2018-10" db="EMBL/GenBank/DDBJ databases">
        <title>Genomic Encyclopedia of Archaeal and Bacterial Type Strains, Phase II (KMG-II): from individual species to whole genera.</title>
        <authorList>
            <person name="Goeker M."/>
        </authorList>
    </citation>
    <scope>NUCLEOTIDE SEQUENCE [LARGE SCALE GENOMIC DNA]</scope>
    <source>
        <strain evidence="1 2">DSM 29537</strain>
    </source>
</reference>
<dbReference type="CDD" id="cd08026">
    <property type="entry name" value="DUF326"/>
    <property type="match status" value="1"/>
</dbReference>
<evidence type="ECO:0000313" key="1">
    <source>
        <dbReference type="EMBL" id="RKS23240.1"/>
    </source>
</evidence>
<dbReference type="Gene3D" id="1.20.1270.360">
    <property type="match status" value="1"/>
</dbReference>
<dbReference type="PANTHER" id="PTHR37310:SF1">
    <property type="entry name" value="CYTOPLASMIC PROTEIN"/>
    <property type="match status" value="1"/>
</dbReference>
<dbReference type="InterPro" id="IPR005560">
    <property type="entry name" value="Csp_YhjQ"/>
</dbReference>
<protein>
    <submittedName>
        <fullName evidence="1">Uncharacterized protein DUF326</fullName>
    </submittedName>
</protein>
<proteinExistence type="predicted"/>
<gene>
    <name evidence="1" type="ORF">CLV94_2145</name>
</gene>
<dbReference type="RefSeq" id="WP_394345740.1">
    <property type="nucleotide sequence ID" value="NZ_RBLC01000002.1"/>
</dbReference>